<proteinExistence type="predicted"/>
<evidence type="ECO:0000313" key="2">
    <source>
        <dbReference type="Proteomes" id="UP001054945"/>
    </source>
</evidence>
<dbReference type="Proteomes" id="UP001054945">
    <property type="component" value="Unassembled WGS sequence"/>
</dbReference>
<protein>
    <submittedName>
        <fullName evidence="1">Uncharacterized protein</fullName>
    </submittedName>
</protein>
<accession>A0AAV4RDR6</accession>
<name>A0AAV4RDR6_CAEEX</name>
<organism evidence="1 2">
    <name type="scientific">Caerostris extrusa</name>
    <name type="common">Bark spider</name>
    <name type="synonym">Caerostris bankana</name>
    <dbReference type="NCBI Taxonomy" id="172846"/>
    <lineage>
        <taxon>Eukaryota</taxon>
        <taxon>Metazoa</taxon>
        <taxon>Ecdysozoa</taxon>
        <taxon>Arthropoda</taxon>
        <taxon>Chelicerata</taxon>
        <taxon>Arachnida</taxon>
        <taxon>Araneae</taxon>
        <taxon>Araneomorphae</taxon>
        <taxon>Entelegynae</taxon>
        <taxon>Araneoidea</taxon>
        <taxon>Araneidae</taxon>
        <taxon>Caerostris</taxon>
    </lineage>
</organism>
<keyword evidence="2" id="KW-1185">Reference proteome</keyword>
<dbReference type="EMBL" id="BPLR01007839">
    <property type="protein sequence ID" value="GIY20098.1"/>
    <property type="molecule type" value="Genomic_DNA"/>
</dbReference>
<evidence type="ECO:0000313" key="1">
    <source>
        <dbReference type="EMBL" id="GIY20098.1"/>
    </source>
</evidence>
<comment type="caution">
    <text evidence="1">The sequence shown here is derived from an EMBL/GenBank/DDBJ whole genome shotgun (WGS) entry which is preliminary data.</text>
</comment>
<gene>
    <name evidence="1" type="ORF">CEXT_332301</name>
</gene>
<sequence>MRTELMLGSQRQDSSMSSKVKNAMSFNFTQRPLRVKEAGNGLKQRALITSYCMNAPTSAQTWANANSGGGYASRYETKLLSQL</sequence>
<reference evidence="1 2" key="1">
    <citation type="submission" date="2021-06" db="EMBL/GenBank/DDBJ databases">
        <title>Caerostris extrusa draft genome.</title>
        <authorList>
            <person name="Kono N."/>
            <person name="Arakawa K."/>
        </authorList>
    </citation>
    <scope>NUCLEOTIDE SEQUENCE [LARGE SCALE GENOMIC DNA]</scope>
</reference>
<dbReference type="AlphaFoldDB" id="A0AAV4RDR6"/>